<proteinExistence type="predicted"/>
<keyword evidence="2" id="KW-1185">Reference proteome</keyword>
<reference evidence="1" key="2">
    <citation type="submission" date="2022-01" db="EMBL/GenBank/DDBJ databases">
        <authorList>
            <person name="Yamashiro T."/>
            <person name="Shiraishi A."/>
            <person name="Satake H."/>
            <person name="Nakayama K."/>
        </authorList>
    </citation>
    <scope>NUCLEOTIDE SEQUENCE</scope>
</reference>
<accession>A0ABQ4XYC4</accession>
<sequence length="157" mass="18142">MLVRDRLAHARTARLMKTEANGCPKSHGERDYLWMPSDPCAICRDLLRQTRGCVRNKEELKEQLIDLHPTILTGTEVDSLTEEWLLALQGQSYLHITRTARDPDIGLRDATQEWRDSHTRERCVIGILNNIARKSDPYKDFIKQQTSVFQWHRGGCG</sequence>
<dbReference type="EMBL" id="BQNB010009935">
    <property type="protein sequence ID" value="GJS70434.1"/>
    <property type="molecule type" value="Genomic_DNA"/>
</dbReference>
<name>A0ABQ4XYC4_9ASTR</name>
<organism evidence="1 2">
    <name type="scientific">Tanacetum coccineum</name>
    <dbReference type="NCBI Taxonomy" id="301880"/>
    <lineage>
        <taxon>Eukaryota</taxon>
        <taxon>Viridiplantae</taxon>
        <taxon>Streptophyta</taxon>
        <taxon>Embryophyta</taxon>
        <taxon>Tracheophyta</taxon>
        <taxon>Spermatophyta</taxon>
        <taxon>Magnoliopsida</taxon>
        <taxon>eudicotyledons</taxon>
        <taxon>Gunneridae</taxon>
        <taxon>Pentapetalae</taxon>
        <taxon>asterids</taxon>
        <taxon>campanulids</taxon>
        <taxon>Asterales</taxon>
        <taxon>Asteraceae</taxon>
        <taxon>Asteroideae</taxon>
        <taxon>Anthemideae</taxon>
        <taxon>Anthemidinae</taxon>
        <taxon>Tanacetum</taxon>
    </lineage>
</organism>
<gene>
    <name evidence="1" type="ORF">Tco_0703275</name>
</gene>
<protein>
    <submittedName>
        <fullName evidence="1">Uncharacterized protein</fullName>
    </submittedName>
</protein>
<comment type="caution">
    <text evidence="1">The sequence shown here is derived from an EMBL/GenBank/DDBJ whole genome shotgun (WGS) entry which is preliminary data.</text>
</comment>
<evidence type="ECO:0000313" key="2">
    <source>
        <dbReference type="Proteomes" id="UP001151760"/>
    </source>
</evidence>
<evidence type="ECO:0000313" key="1">
    <source>
        <dbReference type="EMBL" id="GJS70434.1"/>
    </source>
</evidence>
<dbReference type="Proteomes" id="UP001151760">
    <property type="component" value="Unassembled WGS sequence"/>
</dbReference>
<reference evidence="1" key="1">
    <citation type="journal article" date="2022" name="Int. J. Mol. Sci.">
        <title>Draft Genome of Tanacetum Coccineum: Genomic Comparison of Closely Related Tanacetum-Family Plants.</title>
        <authorList>
            <person name="Yamashiro T."/>
            <person name="Shiraishi A."/>
            <person name="Nakayama K."/>
            <person name="Satake H."/>
        </authorList>
    </citation>
    <scope>NUCLEOTIDE SEQUENCE</scope>
</reference>